<gene>
    <name evidence="3" type="ORF">GLV81_07270</name>
</gene>
<keyword evidence="1" id="KW-0732">Signal</keyword>
<proteinExistence type="predicted"/>
<reference evidence="3 4" key="1">
    <citation type="submission" date="2019-11" db="EMBL/GenBank/DDBJ databases">
        <authorList>
            <person name="Im W.T."/>
        </authorList>
    </citation>
    <scope>NUCLEOTIDE SEQUENCE [LARGE SCALE GENOMIC DNA]</scope>
    <source>
        <strain evidence="3 4">SB-02</strain>
    </source>
</reference>
<name>A0A6I6G5F4_9BACT</name>
<keyword evidence="4" id="KW-1185">Reference proteome</keyword>
<dbReference type="InterPro" id="IPR025665">
    <property type="entry name" value="Beta-barrel_OMP_2"/>
</dbReference>
<dbReference type="Pfam" id="PF13568">
    <property type="entry name" value="OMP_b-brl_2"/>
    <property type="match status" value="1"/>
</dbReference>
<accession>A0A6I6G5F4</accession>
<evidence type="ECO:0000259" key="2">
    <source>
        <dbReference type="Pfam" id="PF13568"/>
    </source>
</evidence>
<feature type="signal peptide" evidence="1">
    <location>
        <begin position="1"/>
        <end position="26"/>
    </location>
</feature>
<feature type="chain" id="PRO_5026276500" evidence="1">
    <location>
        <begin position="27"/>
        <end position="202"/>
    </location>
</feature>
<dbReference type="Proteomes" id="UP000426027">
    <property type="component" value="Chromosome"/>
</dbReference>
<dbReference type="AlphaFoldDB" id="A0A6I6G5F4"/>
<dbReference type="EMBL" id="CP046566">
    <property type="protein sequence ID" value="QGW27926.1"/>
    <property type="molecule type" value="Genomic_DNA"/>
</dbReference>
<organism evidence="3 4">
    <name type="scientific">Phnomibacter ginsenosidimutans</name>
    <dbReference type="NCBI Taxonomy" id="2676868"/>
    <lineage>
        <taxon>Bacteria</taxon>
        <taxon>Pseudomonadati</taxon>
        <taxon>Bacteroidota</taxon>
        <taxon>Chitinophagia</taxon>
        <taxon>Chitinophagales</taxon>
        <taxon>Chitinophagaceae</taxon>
        <taxon>Phnomibacter</taxon>
    </lineage>
</organism>
<evidence type="ECO:0000313" key="3">
    <source>
        <dbReference type="EMBL" id="QGW27926.1"/>
    </source>
</evidence>
<evidence type="ECO:0000256" key="1">
    <source>
        <dbReference type="SAM" id="SignalP"/>
    </source>
</evidence>
<sequence length="202" mass="22333">MIKNHLSMRVIGTLCFLLFFSATSFAQFIKIGPKAGANLVKMEGKSFKESFQLGYFAGAFAEVKLGKKFYLQPEVLFTETNLSTSSNFNDIYQNLLIPDTLTSIKLQALTIPVTLNWRVANILSFSAGPQFSINMKKGEGLFNNAKSAFSDGDIAFVAGANVMLSKLRVSARYGWGIKEMNNVDGQDPWKQQTIQLGVGFVF</sequence>
<feature type="domain" description="Outer membrane protein beta-barrel" evidence="2">
    <location>
        <begin position="25"/>
        <end position="177"/>
    </location>
</feature>
<protein>
    <submittedName>
        <fullName evidence="3">Outer membrane beta-barrel protein</fullName>
    </submittedName>
</protein>
<dbReference type="KEGG" id="fls:GLV81_07270"/>
<evidence type="ECO:0000313" key="4">
    <source>
        <dbReference type="Proteomes" id="UP000426027"/>
    </source>
</evidence>